<gene>
    <name evidence="2" type="ORF">DGYR_LOCUS10485</name>
</gene>
<proteinExistence type="predicted"/>
<evidence type="ECO:0000313" key="2">
    <source>
        <dbReference type="EMBL" id="CAD5122708.1"/>
    </source>
</evidence>
<name>A0A7I8W2I2_9ANNE</name>
<keyword evidence="1" id="KW-0175">Coiled coil</keyword>
<keyword evidence="3" id="KW-1185">Reference proteome</keyword>
<feature type="coiled-coil region" evidence="1">
    <location>
        <begin position="144"/>
        <end position="181"/>
    </location>
</feature>
<dbReference type="AlphaFoldDB" id="A0A7I8W2I2"/>
<accession>A0A7I8W2I2</accession>
<sequence length="276" mass="31484">MFQQLSEKTSPMLSSWLLDKESDREKAFFFDDNLEGNDQVRFSPDYSQIMDSTFSIDTNLLSDLSDLSELIQENEEPINSIEIDAKTSSNVLSKGSVSVVPEDGLYKKETEPKTLAIKELSQCELLRKQEVPENEVSKNLNKAAIQAKVNREKKKKYIKELEEETNRLRKENSILRSKEKKSEKSINIMEKEILYLRSVLENDSQLANIISNLNQPVRLTNSFEVSKRVIEEDHDYGVSAKRRRVTKANGGVCLHVQSGDISLELCSRCSELSNIS</sequence>
<dbReference type="EMBL" id="CAJFCJ010000018">
    <property type="protein sequence ID" value="CAD5122708.1"/>
    <property type="molecule type" value="Genomic_DNA"/>
</dbReference>
<dbReference type="Proteomes" id="UP000549394">
    <property type="component" value="Unassembled WGS sequence"/>
</dbReference>
<reference evidence="2 3" key="1">
    <citation type="submission" date="2020-08" db="EMBL/GenBank/DDBJ databases">
        <authorList>
            <person name="Hejnol A."/>
        </authorList>
    </citation>
    <scope>NUCLEOTIDE SEQUENCE [LARGE SCALE GENOMIC DNA]</scope>
</reference>
<comment type="caution">
    <text evidence="2">The sequence shown here is derived from an EMBL/GenBank/DDBJ whole genome shotgun (WGS) entry which is preliminary data.</text>
</comment>
<evidence type="ECO:0000313" key="3">
    <source>
        <dbReference type="Proteomes" id="UP000549394"/>
    </source>
</evidence>
<protein>
    <submittedName>
        <fullName evidence="2">Uncharacterized protein</fullName>
    </submittedName>
</protein>
<evidence type="ECO:0000256" key="1">
    <source>
        <dbReference type="SAM" id="Coils"/>
    </source>
</evidence>
<organism evidence="2 3">
    <name type="scientific">Dimorphilus gyrociliatus</name>
    <dbReference type="NCBI Taxonomy" id="2664684"/>
    <lineage>
        <taxon>Eukaryota</taxon>
        <taxon>Metazoa</taxon>
        <taxon>Spiralia</taxon>
        <taxon>Lophotrochozoa</taxon>
        <taxon>Annelida</taxon>
        <taxon>Polychaeta</taxon>
        <taxon>Polychaeta incertae sedis</taxon>
        <taxon>Dinophilidae</taxon>
        <taxon>Dimorphilus</taxon>
    </lineage>
</organism>